<keyword evidence="2" id="KW-1185">Reference proteome</keyword>
<proteinExistence type="predicted"/>
<protein>
    <recommendedName>
        <fullName evidence="3">Secreted protein</fullName>
    </recommendedName>
</protein>
<comment type="caution">
    <text evidence="1">The sequence shown here is derived from an EMBL/GenBank/DDBJ whole genome shotgun (WGS) entry which is preliminary data.</text>
</comment>
<evidence type="ECO:0000313" key="1">
    <source>
        <dbReference type="EMBL" id="KAK7491259.1"/>
    </source>
</evidence>
<dbReference type="Proteomes" id="UP001519460">
    <property type="component" value="Unassembled WGS sequence"/>
</dbReference>
<name>A0ABD0KWJ0_9CAEN</name>
<dbReference type="EMBL" id="JACVVK020000117">
    <property type="protein sequence ID" value="KAK7491259.1"/>
    <property type="molecule type" value="Genomic_DNA"/>
</dbReference>
<accession>A0ABD0KWJ0</accession>
<gene>
    <name evidence="1" type="ORF">BaRGS_00017530</name>
</gene>
<reference evidence="1 2" key="1">
    <citation type="journal article" date="2023" name="Sci. Data">
        <title>Genome assembly of the Korean intertidal mud-creeper Batillaria attramentaria.</title>
        <authorList>
            <person name="Patra A.K."/>
            <person name="Ho P.T."/>
            <person name="Jun S."/>
            <person name="Lee S.J."/>
            <person name="Kim Y."/>
            <person name="Won Y.J."/>
        </authorList>
    </citation>
    <scope>NUCLEOTIDE SEQUENCE [LARGE SCALE GENOMIC DNA]</scope>
    <source>
        <strain evidence="1">Wonlab-2016</strain>
    </source>
</reference>
<sequence length="101" mass="10780">MTTRKTYTHLAFLSFYSRAGLGCPDDASLVSLLLPINLPHRAASRGQMTLTKTTLLPAEATSKARWAGGGGYQKAGRTVRVSSVLLWHGASACFLASSAPW</sequence>
<dbReference type="AlphaFoldDB" id="A0ABD0KWJ0"/>
<evidence type="ECO:0000313" key="2">
    <source>
        <dbReference type="Proteomes" id="UP001519460"/>
    </source>
</evidence>
<evidence type="ECO:0008006" key="3">
    <source>
        <dbReference type="Google" id="ProtNLM"/>
    </source>
</evidence>
<organism evidence="1 2">
    <name type="scientific">Batillaria attramentaria</name>
    <dbReference type="NCBI Taxonomy" id="370345"/>
    <lineage>
        <taxon>Eukaryota</taxon>
        <taxon>Metazoa</taxon>
        <taxon>Spiralia</taxon>
        <taxon>Lophotrochozoa</taxon>
        <taxon>Mollusca</taxon>
        <taxon>Gastropoda</taxon>
        <taxon>Caenogastropoda</taxon>
        <taxon>Sorbeoconcha</taxon>
        <taxon>Cerithioidea</taxon>
        <taxon>Batillariidae</taxon>
        <taxon>Batillaria</taxon>
    </lineage>
</organism>